<sequence length="401" mass="43852">MPLQLTAAASRVQKSPAKRASSSPFSSSRKKRQPASTEASKRPKPTPEEDDEAFDLKLDDIGLVASLANDLNLSDVAQLVRWISEHQWCPIPEAGAGMNSTRIAEVLNYRRRLPPLVSVHHVYALSKYPTSTEREIGALVNGGIIRRITLPPRETGGSSLGEALVLVDEWESLVRQRSDLEHGIKEKYVTLLRDPAADVDFTQQEIATLAHAGFLIGSDYLKGKADNYLRPGESTLGDLQSVSAAGLRHASGSVGAVAESGKQHIAGGSGFTTRVASSSRSSAGSRVERAYKFTLPNIGSYLKLLHESRAHLLQLLVKGNRYREMPRDLLRERWDGGIAGNDEATKAQRMRGEWLGVSPGKTRKWKQFCGLDFQWVLEECLGAGLVECFNTRSVGLGVRAL</sequence>
<dbReference type="PANTHER" id="PTHR15243">
    <property type="entry name" value="SERINE/THREONINE-PROTEIN KINASE 19"/>
    <property type="match status" value="1"/>
</dbReference>
<feature type="compositionally biased region" description="Low complexity" evidence="2">
    <location>
        <begin position="14"/>
        <end position="27"/>
    </location>
</feature>
<proteinExistence type="inferred from homology"/>
<reference evidence="3 4" key="1">
    <citation type="submission" date="2015-01" db="EMBL/GenBank/DDBJ databases">
        <title>The Genome Sequence of Ochroconis gallopava CBS43764.</title>
        <authorList>
            <consortium name="The Broad Institute Genomics Platform"/>
            <person name="Cuomo C."/>
            <person name="de Hoog S."/>
            <person name="Gorbushina A."/>
            <person name="Stielow B."/>
            <person name="Teixiera M."/>
            <person name="Abouelleil A."/>
            <person name="Chapman S.B."/>
            <person name="Priest M."/>
            <person name="Young S.K."/>
            <person name="Wortman J."/>
            <person name="Nusbaum C."/>
            <person name="Birren B."/>
        </authorList>
    </citation>
    <scope>NUCLEOTIDE SEQUENCE [LARGE SCALE GENOMIC DNA]</scope>
    <source>
        <strain evidence="3 4">CBS 43764</strain>
    </source>
</reference>
<protein>
    <recommendedName>
        <fullName evidence="5">Serine-threonine protein kinase 19</fullName>
    </recommendedName>
</protein>
<name>A0A0D1XLD9_9PEZI</name>
<comment type="similarity">
    <text evidence="1">Belongs to the STK19 family.</text>
</comment>
<dbReference type="GO" id="GO:0046579">
    <property type="term" value="P:positive regulation of Ras protein signal transduction"/>
    <property type="evidence" value="ECO:0007669"/>
    <property type="project" value="TreeGrafter"/>
</dbReference>
<dbReference type="InterPro" id="IPR018865">
    <property type="entry name" value="STK19-like"/>
</dbReference>
<organism evidence="3 4">
    <name type="scientific">Verruconis gallopava</name>
    <dbReference type="NCBI Taxonomy" id="253628"/>
    <lineage>
        <taxon>Eukaryota</taxon>
        <taxon>Fungi</taxon>
        <taxon>Dikarya</taxon>
        <taxon>Ascomycota</taxon>
        <taxon>Pezizomycotina</taxon>
        <taxon>Dothideomycetes</taxon>
        <taxon>Pleosporomycetidae</taxon>
        <taxon>Venturiales</taxon>
        <taxon>Sympoventuriaceae</taxon>
        <taxon>Verruconis</taxon>
    </lineage>
</organism>
<dbReference type="PANTHER" id="PTHR15243:SF0">
    <property type="entry name" value="SERINE_THREONINE-PROTEIN KINASE 19"/>
    <property type="match status" value="1"/>
</dbReference>
<gene>
    <name evidence="3" type="ORF">PV09_05458</name>
</gene>
<dbReference type="InParanoid" id="A0A0D1XLD9"/>
<evidence type="ECO:0000313" key="4">
    <source>
        <dbReference type="Proteomes" id="UP000053259"/>
    </source>
</evidence>
<dbReference type="RefSeq" id="XP_016213105.1">
    <property type="nucleotide sequence ID" value="XM_016358966.1"/>
</dbReference>
<dbReference type="VEuPathDB" id="FungiDB:PV09_05458"/>
<evidence type="ECO:0000256" key="1">
    <source>
        <dbReference type="ARBA" id="ARBA00093458"/>
    </source>
</evidence>
<dbReference type="HOGENOM" id="CLU_036328_0_0_1"/>
<keyword evidence="4" id="KW-1185">Reference proteome</keyword>
<evidence type="ECO:0000313" key="3">
    <source>
        <dbReference type="EMBL" id="KIW03236.1"/>
    </source>
</evidence>
<dbReference type="OrthoDB" id="3980126at2759"/>
<dbReference type="AlphaFoldDB" id="A0A0D1XLD9"/>
<evidence type="ECO:0000256" key="2">
    <source>
        <dbReference type="SAM" id="MobiDB-lite"/>
    </source>
</evidence>
<dbReference type="GeneID" id="27313431"/>
<dbReference type="Pfam" id="PF10494">
    <property type="entry name" value="Stk19"/>
    <property type="match status" value="1"/>
</dbReference>
<dbReference type="Proteomes" id="UP000053259">
    <property type="component" value="Unassembled WGS sequence"/>
</dbReference>
<feature type="region of interest" description="Disordered" evidence="2">
    <location>
        <begin position="1"/>
        <end position="51"/>
    </location>
</feature>
<dbReference type="EMBL" id="KN847545">
    <property type="protein sequence ID" value="KIW03236.1"/>
    <property type="molecule type" value="Genomic_DNA"/>
</dbReference>
<accession>A0A0D1XLD9</accession>
<evidence type="ECO:0008006" key="5">
    <source>
        <dbReference type="Google" id="ProtNLM"/>
    </source>
</evidence>